<organism evidence="1 2">
    <name type="scientific">Tetrabaena socialis</name>
    <dbReference type="NCBI Taxonomy" id="47790"/>
    <lineage>
        <taxon>Eukaryota</taxon>
        <taxon>Viridiplantae</taxon>
        <taxon>Chlorophyta</taxon>
        <taxon>core chlorophytes</taxon>
        <taxon>Chlorophyceae</taxon>
        <taxon>CS clade</taxon>
        <taxon>Chlamydomonadales</taxon>
        <taxon>Tetrabaenaceae</taxon>
        <taxon>Tetrabaena</taxon>
    </lineage>
</organism>
<reference evidence="1 2" key="1">
    <citation type="journal article" date="2017" name="Mol. Biol. Evol.">
        <title>The 4-celled Tetrabaena socialis nuclear genome reveals the essential components for genetic control of cell number at the origin of multicellularity in the volvocine lineage.</title>
        <authorList>
            <person name="Featherston J."/>
            <person name="Arakaki Y."/>
            <person name="Hanschen E.R."/>
            <person name="Ferris P.J."/>
            <person name="Michod R.E."/>
            <person name="Olson B.J.S.C."/>
            <person name="Nozaki H."/>
            <person name="Durand P.M."/>
        </authorList>
    </citation>
    <scope>NUCLEOTIDE SEQUENCE [LARGE SCALE GENOMIC DNA]</scope>
    <source>
        <strain evidence="1 2">NIES-571</strain>
    </source>
</reference>
<dbReference type="AlphaFoldDB" id="A0A2J8AD23"/>
<dbReference type="Proteomes" id="UP000236333">
    <property type="component" value="Unassembled WGS sequence"/>
</dbReference>
<protein>
    <submittedName>
        <fullName evidence="1">Uncharacterized protein</fullName>
    </submittedName>
</protein>
<comment type="caution">
    <text evidence="1">The sequence shown here is derived from an EMBL/GenBank/DDBJ whole genome shotgun (WGS) entry which is preliminary data.</text>
</comment>
<sequence length="71" mass="7377">MKLAPAAGQAPSILFFTSRAYPLCQRLGGDVRQRPRWAGLRAASGGFGRRGAMGSRAPALQGFGCAGLCPL</sequence>
<keyword evidence="2" id="KW-1185">Reference proteome</keyword>
<evidence type="ECO:0000313" key="1">
    <source>
        <dbReference type="EMBL" id="PNH10413.1"/>
    </source>
</evidence>
<evidence type="ECO:0000313" key="2">
    <source>
        <dbReference type="Proteomes" id="UP000236333"/>
    </source>
</evidence>
<accession>A0A2J8AD23</accession>
<dbReference type="EMBL" id="PGGS01000057">
    <property type="protein sequence ID" value="PNH10413.1"/>
    <property type="molecule type" value="Genomic_DNA"/>
</dbReference>
<name>A0A2J8AD23_9CHLO</name>
<gene>
    <name evidence="1" type="ORF">TSOC_002873</name>
</gene>
<proteinExistence type="predicted"/>